<protein>
    <submittedName>
        <fullName evidence="1">Uncharacterized protein</fullName>
    </submittedName>
</protein>
<name>A0A2I0VQK1_9ASPA</name>
<dbReference type="EMBL" id="KZ503318">
    <property type="protein sequence ID" value="PKU65685.1"/>
    <property type="molecule type" value="Genomic_DNA"/>
</dbReference>
<evidence type="ECO:0000313" key="1">
    <source>
        <dbReference type="EMBL" id="PKU65685.1"/>
    </source>
</evidence>
<dbReference type="AlphaFoldDB" id="A0A2I0VQK1"/>
<organism evidence="1 2">
    <name type="scientific">Dendrobium catenatum</name>
    <dbReference type="NCBI Taxonomy" id="906689"/>
    <lineage>
        <taxon>Eukaryota</taxon>
        <taxon>Viridiplantae</taxon>
        <taxon>Streptophyta</taxon>
        <taxon>Embryophyta</taxon>
        <taxon>Tracheophyta</taxon>
        <taxon>Spermatophyta</taxon>
        <taxon>Magnoliopsida</taxon>
        <taxon>Liliopsida</taxon>
        <taxon>Asparagales</taxon>
        <taxon>Orchidaceae</taxon>
        <taxon>Epidendroideae</taxon>
        <taxon>Malaxideae</taxon>
        <taxon>Dendrobiinae</taxon>
        <taxon>Dendrobium</taxon>
    </lineage>
</organism>
<reference evidence="1 2" key="2">
    <citation type="journal article" date="2017" name="Nature">
        <title>The Apostasia genome and the evolution of orchids.</title>
        <authorList>
            <person name="Zhang G.Q."/>
            <person name="Liu K.W."/>
            <person name="Li Z."/>
            <person name="Lohaus R."/>
            <person name="Hsiao Y.Y."/>
            <person name="Niu S.C."/>
            <person name="Wang J.Y."/>
            <person name="Lin Y.C."/>
            <person name="Xu Q."/>
            <person name="Chen L.J."/>
            <person name="Yoshida K."/>
            <person name="Fujiwara S."/>
            <person name="Wang Z.W."/>
            <person name="Zhang Y.Q."/>
            <person name="Mitsuda N."/>
            <person name="Wang M."/>
            <person name="Liu G.H."/>
            <person name="Pecoraro L."/>
            <person name="Huang H.X."/>
            <person name="Xiao X.J."/>
            <person name="Lin M."/>
            <person name="Wu X.Y."/>
            <person name="Wu W.L."/>
            <person name="Chen Y.Y."/>
            <person name="Chang S.B."/>
            <person name="Sakamoto S."/>
            <person name="Ohme-Takagi M."/>
            <person name="Yagi M."/>
            <person name="Zeng S.J."/>
            <person name="Shen C.Y."/>
            <person name="Yeh C.M."/>
            <person name="Luo Y.B."/>
            <person name="Tsai W.C."/>
            <person name="Van de Peer Y."/>
            <person name="Liu Z.J."/>
        </authorList>
    </citation>
    <scope>NUCLEOTIDE SEQUENCE [LARGE SCALE GENOMIC DNA]</scope>
    <source>
        <tissue evidence="1">The whole plant</tissue>
    </source>
</reference>
<dbReference type="Proteomes" id="UP000233837">
    <property type="component" value="Unassembled WGS sequence"/>
</dbReference>
<evidence type="ECO:0000313" key="2">
    <source>
        <dbReference type="Proteomes" id="UP000233837"/>
    </source>
</evidence>
<accession>A0A2I0VQK1</accession>
<reference evidence="1 2" key="1">
    <citation type="journal article" date="2016" name="Sci. Rep.">
        <title>The Dendrobium catenatum Lindl. genome sequence provides insights into polysaccharide synthase, floral development and adaptive evolution.</title>
        <authorList>
            <person name="Zhang G.Q."/>
            <person name="Xu Q."/>
            <person name="Bian C."/>
            <person name="Tsai W.C."/>
            <person name="Yeh C.M."/>
            <person name="Liu K.W."/>
            <person name="Yoshida K."/>
            <person name="Zhang L.S."/>
            <person name="Chang S.B."/>
            <person name="Chen F."/>
            <person name="Shi Y."/>
            <person name="Su Y.Y."/>
            <person name="Zhang Y.Q."/>
            <person name="Chen L.J."/>
            <person name="Yin Y."/>
            <person name="Lin M."/>
            <person name="Huang H."/>
            <person name="Deng H."/>
            <person name="Wang Z.W."/>
            <person name="Zhu S.L."/>
            <person name="Zhao X."/>
            <person name="Deng C."/>
            <person name="Niu S.C."/>
            <person name="Huang J."/>
            <person name="Wang M."/>
            <person name="Liu G.H."/>
            <person name="Yang H.J."/>
            <person name="Xiao X.J."/>
            <person name="Hsiao Y.Y."/>
            <person name="Wu W.L."/>
            <person name="Chen Y.Y."/>
            <person name="Mitsuda N."/>
            <person name="Ohme-Takagi M."/>
            <person name="Luo Y.B."/>
            <person name="Van de Peer Y."/>
            <person name="Liu Z.J."/>
        </authorList>
    </citation>
    <scope>NUCLEOTIDE SEQUENCE [LARGE SCALE GENOMIC DNA]</scope>
    <source>
        <tissue evidence="1">The whole plant</tissue>
    </source>
</reference>
<gene>
    <name evidence="1" type="ORF">MA16_Dca009722</name>
</gene>
<sequence>MELCKNIIERKRTCCNGDELGGVMRVRAVVSRRQLVQFLEAIATIGDQTKLQLKKKICCLHEQKEQQTTRWRPALHSIPEEE</sequence>
<proteinExistence type="predicted"/>
<keyword evidence="2" id="KW-1185">Reference proteome</keyword>